<name>A0A1H2K8N2_9BACT</name>
<dbReference type="GO" id="GO:0006605">
    <property type="term" value="P:protein targeting"/>
    <property type="evidence" value="ECO:0007669"/>
    <property type="project" value="UniProtKB-UniRule"/>
</dbReference>
<comment type="similarity">
    <text evidence="9">Belongs to the SecE/SEC61-gamma family.</text>
</comment>
<dbReference type="Proteomes" id="UP000199608">
    <property type="component" value="Unassembled WGS sequence"/>
</dbReference>
<keyword evidence="7 9" id="KW-0811">Translocation</keyword>
<feature type="transmembrane region" description="Helical" evidence="9">
    <location>
        <begin position="88"/>
        <end position="109"/>
    </location>
</feature>
<keyword evidence="5 9" id="KW-0653">Protein transport</keyword>
<sequence>MSRLQKKKALSEKKKKPVTENQTDLSAGSSKFSSSKSSTVTSPLKAKREKNLADAKVGEPNFIQKAMEFFREVKVELKKVTWPTKKQTTGTTVVVIVFVFVVAAFLGLFDLGLSKLVQVVLT</sequence>
<dbReference type="NCBIfam" id="TIGR00964">
    <property type="entry name" value="secE_bact"/>
    <property type="match status" value="1"/>
</dbReference>
<dbReference type="PANTHER" id="PTHR33910:SF1">
    <property type="entry name" value="PROTEIN TRANSLOCASE SUBUNIT SECE"/>
    <property type="match status" value="1"/>
</dbReference>
<dbReference type="GO" id="GO:0065002">
    <property type="term" value="P:intracellular protein transmembrane transport"/>
    <property type="evidence" value="ECO:0007669"/>
    <property type="project" value="UniProtKB-UniRule"/>
</dbReference>
<evidence type="ECO:0000256" key="4">
    <source>
        <dbReference type="ARBA" id="ARBA00022692"/>
    </source>
</evidence>
<dbReference type="GO" id="GO:0043952">
    <property type="term" value="P:protein transport by the Sec complex"/>
    <property type="evidence" value="ECO:0007669"/>
    <property type="project" value="UniProtKB-UniRule"/>
</dbReference>
<dbReference type="PANTHER" id="PTHR33910">
    <property type="entry name" value="PROTEIN TRANSLOCASE SUBUNIT SECE"/>
    <property type="match status" value="1"/>
</dbReference>
<evidence type="ECO:0000256" key="1">
    <source>
        <dbReference type="ARBA" id="ARBA00004370"/>
    </source>
</evidence>
<feature type="compositionally biased region" description="Low complexity" evidence="10">
    <location>
        <begin position="26"/>
        <end position="42"/>
    </location>
</feature>
<dbReference type="InterPro" id="IPR005807">
    <property type="entry name" value="SecE_bac"/>
</dbReference>
<proteinExistence type="inferred from homology"/>
<dbReference type="GO" id="GO:0005886">
    <property type="term" value="C:plasma membrane"/>
    <property type="evidence" value="ECO:0007669"/>
    <property type="project" value="UniProtKB-SubCell"/>
</dbReference>
<evidence type="ECO:0000256" key="6">
    <source>
        <dbReference type="ARBA" id="ARBA00022989"/>
    </source>
</evidence>
<evidence type="ECO:0000256" key="5">
    <source>
        <dbReference type="ARBA" id="ARBA00022927"/>
    </source>
</evidence>
<accession>A0A1H2K8N2</accession>
<dbReference type="AlphaFoldDB" id="A0A1H2K8N2"/>
<keyword evidence="3 9" id="KW-1003">Cell membrane</keyword>
<dbReference type="Gene3D" id="1.20.5.1030">
    <property type="entry name" value="Preprotein translocase secy subunit"/>
    <property type="match status" value="1"/>
</dbReference>
<dbReference type="InterPro" id="IPR001901">
    <property type="entry name" value="Translocase_SecE/Sec61-g"/>
</dbReference>
<evidence type="ECO:0000256" key="9">
    <source>
        <dbReference type="HAMAP-Rule" id="MF_00422"/>
    </source>
</evidence>
<dbReference type="HAMAP" id="MF_00422">
    <property type="entry name" value="SecE"/>
    <property type="match status" value="1"/>
</dbReference>
<gene>
    <name evidence="9" type="primary">secE</name>
    <name evidence="11" type="ORF">SAMN04487931_12410</name>
</gene>
<dbReference type="Pfam" id="PF00584">
    <property type="entry name" value="SecE"/>
    <property type="match status" value="1"/>
</dbReference>
<dbReference type="EMBL" id="FNLL01000024">
    <property type="protein sequence ID" value="SDU65087.1"/>
    <property type="molecule type" value="Genomic_DNA"/>
</dbReference>
<dbReference type="InterPro" id="IPR038379">
    <property type="entry name" value="SecE_sf"/>
</dbReference>
<organism evidence="11 12">
    <name type="scientific">Desulfobacula phenolica</name>
    <dbReference type="NCBI Taxonomy" id="90732"/>
    <lineage>
        <taxon>Bacteria</taxon>
        <taxon>Pseudomonadati</taxon>
        <taxon>Thermodesulfobacteriota</taxon>
        <taxon>Desulfobacteria</taxon>
        <taxon>Desulfobacterales</taxon>
        <taxon>Desulfobacteraceae</taxon>
        <taxon>Desulfobacula</taxon>
    </lineage>
</organism>
<dbReference type="GO" id="GO:0008320">
    <property type="term" value="F:protein transmembrane transporter activity"/>
    <property type="evidence" value="ECO:0007669"/>
    <property type="project" value="UniProtKB-UniRule"/>
</dbReference>
<feature type="compositionally biased region" description="Basic residues" evidence="10">
    <location>
        <begin position="1"/>
        <end position="16"/>
    </location>
</feature>
<evidence type="ECO:0000256" key="8">
    <source>
        <dbReference type="ARBA" id="ARBA00023136"/>
    </source>
</evidence>
<evidence type="ECO:0000256" key="3">
    <source>
        <dbReference type="ARBA" id="ARBA00022475"/>
    </source>
</evidence>
<comment type="subcellular location">
    <subcellularLocation>
        <location evidence="9">Cell membrane</location>
        <topology evidence="9">Single-pass membrane protein</topology>
    </subcellularLocation>
    <subcellularLocation>
        <location evidence="1">Membrane</location>
    </subcellularLocation>
</comment>
<comment type="function">
    <text evidence="9">Essential subunit of the Sec protein translocation channel SecYEG. Clamps together the 2 halves of SecY. May contact the channel plug during translocation.</text>
</comment>
<protein>
    <recommendedName>
        <fullName evidence="9">Protein translocase subunit SecE</fullName>
    </recommendedName>
</protein>
<keyword evidence="12" id="KW-1185">Reference proteome</keyword>
<keyword evidence="4 9" id="KW-0812">Transmembrane</keyword>
<evidence type="ECO:0000313" key="12">
    <source>
        <dbReference type="Proteomes" id="UP000199608"/>
    </source>
</evidence>
<dbReference type="PROSITE" id="PS01067">
    <property type="entry name" value="SECE_SEC61G"/>
    <property type="match status" value="1"/>
</dbReference>
<keyword evidence="2 9" id="KW-0813">Transport</keyword>
<dbReference type="GO" id="GO:0009306">
    <property type="term" value="P:protein secretion"/>
    <property type="evidence" value="ECO:0007669"/>
    <property type="project" value="UniProtKB-UniRule"/>
</dbReference>
<keyword evidence="8 9" id="KW-0472">Membrane</keyword>
<evidence type="ECO:0000256" key="7">
    <source>
        <dbReference type="ARBA" id="ARBA00023010"/>
    </source>
</evidence>
<reference evidence="12" key="1">
    <citation type="submission" date="2016-10" db="EMBL/GenBank/DDBJ databases">
        <authorList>
            <person name="Varghese N."/>
            <person name="Submissions S."/>
        </authorList>
    </citation>
    <scope>NUCLEOTIDE SEQUENCE [LARGE SCALE GENOMIC DNA]</scope>
    <source>
        <strain evidence="12">DSM 3384</strain>
    </source>
</reference>
<keyword evidence="6 9" id="KW-1133">Transmembrane helix</keyword>
<evidence type="ECO:0000256" key="2">
    <source>
        <dbReference type="ARBA" id="ARBA00022448"/>
    </source>
</evidence>
<evidence type="ECO:0000256" key="10">
    <source>
        <dbReference type="SAM" id="MobiDB-lite"/>
    </source>
</evidence>
<dbReference type="RefSeq" id="WP_014958840.1">
    <property type="nucleotide sequence ID" value="NZ_FNLL01000024.1"/>
</dbReference>
<evidence type="ECO:0000313" key="11">
    <source>
        <dbReference type="EMBL" id="SDU65087.1"/>
    </source>
</evidence>
<feature type="region of interest" description="Disordered" evidence="10">
    <location>
        <begin position="1"/>
        <end position="52"/>
    </location>
</feature>
<comment type="subunit">
    <text evidence="9">Component of the Sec protein translocase complex. Heterotrimer consisting of SecY, SecE and SecG subunits. The heterotrimers can form oligomers, although 1 heterotrimer is thought to be able to translocate proteins. Interacts with the ribosome. Interacts with SecDF, and other proteins may be involved. Interacts with SecA.</text>
</comment>